<accession>A0A642UPD2</accession>
<feature type="compositionally biased region" description="Polar residues" evidence="1">
    <location>
        <begin position="1"/>
        <end position="24"/>
    </location>
</feature>
<feature type="region of interest" description="Disordered" evidence="1">
    <location>
        <begin position="1"/>
        <end position="32"/>
    </location>
</feature>
<evidence type="ECO:0000313" key="2">
    <source>
        <dbReference type="EMBL" id="KAA8902789.1"/>
    </source>
</evidence>
<dbReference type="OMA" id="FQAMQDQ"/>
<organism evidence="2 3">
    <name type="scientific">Diutina rugosa</name>
    <name type="common">Yeast</name>
    <name type="synonym">Candida rugosa</name>
    <dbReference type="NCBI Taxonomy" id="5481"/>
    <lineage>
        <taxon>Eukaryota</taxon>
        <taxon>Fungi</taxon>
        <taxon>Dikarya</taxon>
        <taxon>Ascomycota</taxon>
        <taxon>Saccharomycotina</taxon>
        <taxon>Pichiomycetes</taxon>
        <taxon>Debaryomycetaceae</taxon>
        <taxon>Diutina</taxon>
    </lineage>
</organism>
<evidence type="ECO:0000256" key="1">
    <source>
        <dbReference type="SAM" id="MobiDB-lite"/>
    </source>
</evidence>
<reference evidence="2 3" key="1">
    <citation type="submission" date="2019-07" db="EMBL/GenBank/DDBJ databases">
        <title>Genome assembly of two rare yeast pathogens: Diutina rugosa and Trichomonascus ciferrii.</title>
        <authorList>
            <person name="Mixao V."/>
            <person name="Saus E."/>
            <person name="Hansen A."/>
            <person name="Lass-Flor C."/>
            <person name="Gabaldon T."/>
        </authorList>
    </citation>
    <scope>NUCLEOTIDE SEQUENCE [LARGE SCALE GENOMIC DNA]</scope>
    <source>
        <strain evidence="2 3">CBS 613</strain>
    </source>
</reference>
<proteinExistence type="predicted"/>
<keyword evidence="3" id="KW-1185">Reference proteome</keyword>
<comment type="caution">
    <text evidence="2">The sequence shown here is derived from an EMBL/GenBank/DDBJ whole genome shotgun (WGS) entry which is preliminary data.</text>
</comment>
<dbReference type="RefSeq" id="XP_034012537.1">
    <property type="nucleotide sequence ID" value="XM_034155363.1"/>
</dbReference>
<dbReference type="EMBL" id="SWFT01000082">
    <property type="protein sequence ID" value="KAA8902789.1"/>
    <property type="molecule type" value="Genomic_DNA"/>
</dbReference>
<gene>
    <name evidence="2" type="ORF">DIURU_002685</name>
</gene>
<evidence type="ECO:0000313" key="3">
    <source>
        <dbReference type="Proteomes" id="UP000449547"/>
    </source>
</evidence>
<name>A0A642UPD2_DIURU</name>
<dbReference type="OrthoDB" id="5277092at2759"/>
<dbReference type="VEuPathDB" id="FungiDB:DIURU_002685"/>
<protein>
    <submittedName>
        <fullName evidence="2">Uncharacterized protein</fullName>
    </submittedName>
</protein>
<dbReference type="AlphaFoldDB" id="A0A642UPD2"/>
<sequence>MGLFSGSPTPQQVTQRHQHSTVANGSGDVPLSQEDDVKSVIARFVRAQPAEVYIIDGKKGQTDSVIIGGGVTQRVPTDFVTLFKAMQSMNYYCSLPHDVKATHFECRYIK</sequence>
<dbReference type="Proteomes" id="UP000449547">
    <property type="component" value="Unassembled WGS sequence"/>
</dbReference>
<dbReference type="GeneID" id="54781336"/>